<dbReference type="AlphaFoldDB" id="A0A4R0RCM2"/>
<comment type="caution">
    <text evidence="1">The sequence shown here is derived from an EMBL/GenBank/DDBJ whole genome shotgun (WGS) entry which is preliminary data.</text>
</comment>
<evidence type="ECO:0000313" key="1">
    <source>
        <dbReference type="EMBL" id="TCD65771.1"/>
    </source>
</evidence>
<accession>A0A4R0RCM2</accession>
<dbReference type="EMBL" id="RWJN01000164">
    <property type="protein sequence ID" value="TCD65771.1"/>
    <property type="molecule type" value="Genomic_DNA"/>
</dbReference>
<protein>
    <submittedName>
        <fullName evidence="1">Uncharacterized protein</fullName>
    </submittedName>
</protein>
<keyword evidence="2" id="KW-1185">Reference proteome</keyword>
<gene>
    <name evidence="1" type="ORF">EIP91_002210</name>
</gene>
<sequence>MDTVSDVTSLARCRHKQVLHILSELEHEQERNFSHIPIRSKGNHLVEKMQYELIGLCTWNPEKERNKKWDAREVARYIFNKYHKKRGVPQSAPLKQLSRL</sequence>
<proteinExistence type="predicted"/>
<organism evidence="1 2">
    <name type="scientific">Steccherinum ochraceum</name>
    <dbReference type="NCBI Taxonomy" id="92696"/>
    <lineage>
        <taxon>Eukaryota</taxon>
        <taxon>Fungi</taxon>
        <taxon>Dikarya</taxon>
        <taxon>Basidiomycota</taxon>
        <taxon>Agaricomycotina</taxon>
        <taxon>Agaricomycetes</taxon>
        <taxon>Polyporales</taxon>
        <taxon>Steccherinaceae</taxon>
        <taxon>Steccherinum</taxon>
    </lineage>
</organism>
<name>A0A4R0RCM2_9APHY</name>
<evidence type="ECO:0000313" key="2">
    <source>
        <dbReference type="Proteomes" id="UP000292702"/>
    </source>
</evidence>
<dbReference type="Proteomes" id="UP000292702">
    <property type="component" value="Unassembled WGS sequence"/>
</dbReference>
<reference evidence="1 2" key="1">
    <citation type="submission" date="2018-11" db="EMBL/GenBank/DDBJ databases">
        <title>Genome assembly of Steccherinum ochraceum LE-BIN_3174, the white-rot fungus of the Steccherinaceae family (The Residual Polyporoid clade, Polyporales, Basidiomycota).</title>
        <authorList>
            <person name="Fedorova T.V."/>
            <person name="Glazunova O.A."/>
            <person name="Landesman E.O."/>
            <person name="Moiseenko K.V."/>
            <person name="Psurtseva N.V."/>
            <person name="Savinova O.S."/>
            <person name="Shakhova N.V."/>
            <person name="Tyazhelova T.V."/>
            <person name="Vasina D.V."/>
        </authorList>
    </citation>
    <scope>NUCLEOTIDE SEQUENCE [LARGE SCALE GENOMIC DNA]</scope>
    <source>
        <strain evidence="1 2">LE-BIN_3174</strain>
    </source>
</reference>